<sequence>MYSRPQPQWFKICTSIFITDNILTVPPSATARPDYMPQATESFCQPPPSLFESDFNSPLDSACATPTESSDTSSDVSVDTYDPSALKVDQATQDQTCFSAEEGGAWRLNIPDLKTKDEVKHFLEIALPQLDKKVREVKCSLCERKKVDKLWKVRPANLERHILGHLGIKNFECSICGALFTTKDQERKHTEKKHTGLQEVDAHGGTSHKPAEEGVPCDMYPELPPTTAPFLGGIEPWMTYRSYQVLQTEYNVPGGEYCDLMNGYP</sequence>
<gene>
    <name evidence="4" type="ORF">RDB_LOCUS65450</name>
</gene>
<reference evidence="4" key="1">
    <citation type="submission" date="2021-01" db="EMBL/GenBank/DDBJ databases">
        <authorList>
            <person name="Kaushik A."/>
        </authorList>
    </citation>
    <scope>NUCLEOTIDE SEQUENCE</scope>
    <source>
        <strain evidence="4">AG1-1B</strain>
    </source>
</reference>
<keyword evidence="1" id="KW-0863">Zinc-finger</keyword>
<feature type="compositionally biased region" description="Basic and acidic residues" evidence="2">
    <location>
        <begin position="187"/>
        <end position="202"/>
    </location>
</feature>
<proteinExistence type="predicted"/>
<dbReference type="EMBL" id="CAJMWQ010001131">
    <property type="protein sequence ID" value="CAE6436800.1"/>
    <property type="molecule type" value="Genomic_DNA"/>
</dbReference>
<dbReference type="AlphaFoldDB" id="A0A8H2XWZ4"/>
<dbReference type="GO" id="GO:0008270">
    <property type="term" value="F:zinc ion binding"/>
    <property type="evidence" value="ECO:0007669"/>
    <property type="project" value="UniProtKB-KW"/>
</dbReference>
<feature type="domain" description="C2H2-type" evidence="3">
    <location>
        <begin position="171"/>
        <end position="199"/>
    </location>
</feature>
<keyword evidence="1" id="KW-0479">Metal-binding</keyword>
<evidence type="ECO:0000256" key="2">
    <source>
        <dbReference type="SAM" id="MobiDB-lite"/>
    </source>
</evidence>
<name>A0A8H2XWZ4_9AGAM</name>
<dbReference type="PROSITE" id="PS00028">
    <property type="entry name" value="ZINC_FINGER_C2H2_1"/>
    <property type="match status" value="1"/>
</dbReference>
<dbReference type="SUPFAM" id="SSF57667">
    <property type="entry name" value="beta-beta-alpha zinc fingers"/>
    <property type="match status" value="1"/>
</dbReference>
<dbReference type="PROSITE" id="PS50157">
    <property type="entry name" value="ZINC_FINGER_C2H2_2"/>
    <property type="match status" value="1"/>
</dbReference>
<comment type="caution">
    <text evidence="4">The sequence shown here is derived from an EMBL/GenBank/DDBJ whole genome shotgun (WGS) entry which is preliminary data.</text>
</comment>
<evidence type="ECO:0000256" key="1">
    <source>
        <dbReference type="PROSITE-ProRule" id="PRU00042"/>
    </source>
</evidence>
<feature type="region of interest" description="Disordered" evidence="2">
    <location>
        <begin position="187"/>
        <end position="211"/>
    </location>
</feature>
<dbReference type="Proteomes" id="UP000663826">
    <property type="component" value="Unassembled WGS sequence"/>
</dbReference>
<dbReference type="InterPro" id="IPR036236">
    <property type="entry name" value="Znf_C2H2_sf"/>
</dbReference>
<keyword evidence="1" id="KW-0862">Zinc</keyword>
<accession>A0A8H2XWZ4</accession>
<dbReference type="Gene3D" id="3.30.160.60">
    <property type="entry name" value="Classic Zinc Finger"/>
    <property type="match status" value="1"/>
</dbReference>
<organism evidence="4 5">
    <name type="scientific">Rhizoctonia solani</name>
    <dbReference type="NCBI Taxonomy" id="456999"/>
    <lineage>
        <taxon>Eukaryota</taxon>
        <taxon>Fungi</taxon>
        <taxon>Dikarya</taxon>
        <taxon>Basidiomycota</taxon>
        <taxon>Agaricomycotina</taxon>
        <taxon>Agaricomycetes</taxon>
        <taxon>Cantharellales</taxon>
        <taxon>Ceratobasidiaceae</taxon>
        <taxon>Rhizoctonia</taxon>
    </lineage>
</organism>
<protein>
    <recommendedName>
        <fullName evidence="3">C2H2-type domain-containing protein</fullName>
    </recommendedName>
</protein>
<evidence type="ECO:0000313" key="4">
    <source>
        <dbReference type="EMBL" id="CAE6436800.1"/>
    </source>
</evidence>
<evidence type="ECO:0000259" key="3">
    <source>
        <dbReference type="PROSITE" id="PS50157"/>
    </source>
</evidence>
<evidence type="ECO:0000313" key="5">
    <source>
        <dbReference type="Proteomes" id="UP000663826"/>
    </source>
</evidence>
<dbReference type="InterPro" id="IPR013087">
    <property type="entry name" value="Znf_C2H2_type"/>
</dbReference>